<accession>A0ABT1RM52</accession>
<evidence type="ECO:0000313" key="9">
    <source>
        <dbReference type="Proteomes" id="UP001524502"/>
    </source>
</evidence>
<evidence type="ECO:0000259" key="7">
    <source>
        <dbReference type="Pfam" id="PF00482"/>
    </source>
</evidence>
<sequence length="352" mass="39990">MKAYRKFENRLRERYDRLYGGKDCREKIERNRRNLLIKCVVIISFLCIAGAFDLASTAKNSGSLKFGDNGQIVEVRRPDPENGSISFSTEVEIAGTERRETKEYYITIEPVGKKEPQKESALPEKTAAEKAEDELKKLVAQFNVDTAAETVRLPDRLETGEVLTWKKADDSSLPLYLIMAMAAGMLVYKMRFSEIEKEEKRAVESIVRELPEFINKLVLLLNAGVVLNTAFLKAVEDRIQTDHTPNYFYTQLEQICRGVKEANGSLHQELRQFAKRSGVKELMRISNIISDNISKGTDLAEKLKKENDLLWFARKQQSEEKGRLAETKLTLPLVILLSVLILITIAPALMGM</sequence>
<evidence type="ECO:0000256" key="6">
    <source>
        <dbReference type="SAM" id="Phobius"/>
    </source>
</evidence>
<feature type="transmembrane region" description="Helical" evidence="6">
    <location>
        <begin position="329"/>
        <end position="350"/>
    </location>
</feature>
<evidence type="ECO:0000256" key="3">
    <source>
        <dbReference type="ARBA" id="ARBA00022692"/>
    </source>
</evidence>
<name>A0ABT1RM52_9FIRM</name>
<reference evidence="8 9" key="1">
    <citation type="submission" date="2022-06" db="EMBL/GenBank/DDBJ databases">
        <title>Isolation of gut microbiota from human fecal samples.</title>
        <authorList>
            <person name="Pamer E.G."/>
            <person name="Barat B."/>
            <person name="Waligurski E."/>
            <person name="Medina S."/>
            <person name="Paddock L."/>
            <person name="Mostad J."/>
        </authorList>
    </citation>
    <scope>NUCLEOTIDE SEQUENCE [LARGE SCALE GENOMIC DNA]</scope>
    <source>
        <strain evidence="8 9">SL.3.17</strain>
    </source>
</reference>
<evidence type="ECO:0000256" key="5">
    <source>
        <dbReference type="ARBA" id="ARBA00023136"/>
    </source>
</evidence>
<keyword evidence="4 6" id="KW-1133">Transmembrane helix</keyword>
<feature type="transmembrane region" description="Helical" evidence="6">
    <location>
        <begin position="173"/>
        <end position="191"/>
    </location>
</feature>
<keyword evidence="5 6" id="KW-0472">Membrane</keyword>
<organism evidence="8 9">
    <name type="scientific">Anaerovorax odorimutans</name>
    <dbReference type="NCBI Taxonomy" id="109327"/>
    <lineage>
        <taxon>Bacteria</taxon>
        <taxon>Bacillati</taxon>
        <taxon>Bacillota</taxon>
        <taxon>Clostridia</taxon>
        <taxon>Peptostreptococcales</taxon>
        <taxon>Anaerovoracaceae</taxon>
        <taxon>Anaerovorax</taxon>
    </lineage>
</organism>
<dbReference type="EMBL" id="JANFXK010000005">
    <property type="protein sequence ID" value="MCQ4636269.1"/>
    <property type="molecule type" value="Genomic_DNA"/>
</dbReference>
<dbReference type="PANTHER" id="PTHR35007:SF2">
    <property type="entry name" value="PILUS ASSEMBLE PROTEIN"/>
    <property type="match status" value="1"/>
</dbReference>
<keyword evidence="9" id="KW-1185">Reference proteome</keyword>
<evidence type="ECO:0000256" key="2">
    <source>
        <dbReference type="ARBA" id="ARBA00022475"/>
    </source>
</evidence>
<comment type="subcellular location">
    <subcellularLocation>
        <location evidence="1">Cell membrane</location>
        <topology evidence="1">Multi-pass membrane protein</topology>
    </subcellularLocation>
</comment>
<dbReference type="InterPro" id="IPR018076">
    <property type="entry name" value="T2SS_GspF_dom"/>
</dbReference>
<gene>
    <name evidence="8" type="ORF">NE619_05970</name>
</gene>
<feature type="domain" description="Type II secretion system protein GspF" evidence="7">
    <location>
        <begin position="213"/>
        <end position="347"/>
    </location>
</feature>
<feature type="transmembrane region" description="Helical" evidence="6">
    <location>
        <begin position="35"/>
        <end position="55"/>
    </location>
</feature>
<evidence type="ECO:0000313" key="8">
    <source>
        <dbReference type="EMBL" id="MCQ4636269.1"/>
    </source>
</evidence>
<keyword evidence="3 6" id="KW-0812">Transmembrane</keyword>
<comment type="caution">
    <text evidence="8">The sequence shown here is derived from an EMBL/GenBank/DDBJ whole genome shotgun (WGS) entry which is preliminary data.</text>
</comment>
<keyword evidence="2" id="KW-1003">Cell membrane</keyword>
<dbReference type="Pfam" id="PF00482">
    <property type="entry name" value="T2SSF"/>
    <property type="match status" value="1"/>
</dbReference>
<evidence type="ECO:0000256" key="4">
    <source>
        <dbReference type="ARBA" id="ARBA00022989"/>
    </source>
</evidence>
<dbReference type="PANTHER" id="PTHR35007">
    <property type="entry name" value="INTEGRAL MEMBRANE PROTEIN-RELATED"/>
    <property type="match status" value="1"/>
</dbReference>
<dbReference type="Proteomes" id="UP001524502">
    <property type="component" value="Unassembled WGS sequence"/>
</dbReference>
<protein>
    <submittedName>
        <fullName evidence="8">Type II secretion system F family protein</fullName>
    </submittedName>
</protein>
<proteinExistence type="predicted"/>
<evidence type="ECO:0000256" key="1">
    <source>
        <dbReference type="ARBA" id="ARBA00004651"/>
    </source>
</evidence>